<feature type="transmembrane region" description="Helical" evidence="7">
    <location>
        <begin position="111"/>
        <end position="133"/>
    </location>
</feature>
<dbReference type="EMBL" id="SGNY01000009">
    <property type="protein sequence ID" value="TRA97900.1"/>
    <property type="molecule type" value="Genomic_DNA"/>
</dbReference>
<sequence length="216" mass="23576">MDSLLETTETFIRTHQTWAGVIVGFIAFGESIVILGLIIPATALMLLIGGLVGSGVIDPFPVVTGAILGAVLGDIVSYMMGKWLGPSVVHRWPLRHYRERVAGVRLFFRKYGFFAVFFGRFFGPLRCTVPLVAGMIGMDQRRFQAANITSAILWVPVLLAPGWLAAKGAEQFGELTEVHWLGLAVLATAIAILIAFVGALITRRMTPARKRPSRAR</sequence>
<name>A0A546XB06_RHIRH</name>
<feature type="domain" description="VTT" evidence="8">
    <location>
        <begin position="39"/>
        <end position="163"/>
    </location>
</feature>
<evidence type="ECO:0000256" key="2">
    <source>
        <dbReference type="ARBA" id="ARBA00010792"/>
    </source>
</evidence>
<reference evidence="9 10" key="1">
    <citation type="journal article" date="2019" name="Appl. Microbiol. Biotechnol.">
        <title>Differential efficiency of wild type rhizogenic strains for rol gene transformation of plants.</title>
        <authorList>
            <person name="Desmet S."/>
            <person name="De Keyser E."/>
            <person name="Van Vaerenbergh J."/>
            <person name="Baeyen S."/>
            <person name="Van Huylenbroeck J."/>
            <person name="Geelen D."/>
            <person name="Dhooghe E."/>
        </authorList>
    </citation>
    <scope>NUCLEOTIDE SEQUENCE [LARGE SCALE GENOMIC DNA]</scope>
    <source>
        <strain evidence="9 10">GBBC3284</strain>
    </source>
</reference>
<dbReference type="RefSeq" id="WP_142842937.1">
    <property type="nucleotide sequence ID" value="NZ_SGNY01000009.1"/>
</dbReference>
<feature type="transmembrane region" description="Helical" evidence="7">
    <location>
        <begin position="60"/>
        <end position="80"/>
    </location>
</feature>
<dbReference type="Pfam" id="PF09335">
    <property type="entry name" value="VTT_dom"/>
    <property type="match status" value="1"/>
</dbReference>
<evidence type="ECO:0000256" key="1">
    <source>
        <dbReference type="ARBA" id="ARBA00004651"/>
    </source>
</evidence>
<feature type="transmembrane region" description="Helical" evidence="7">
    <location>
        <begin position="145"/>
        <end position="166"/>
    </location>
</feature>
<comment type="caution">
    <text evidence="9">The sequence shown here is derived from an EMBL/GenBank/DDBJ whole genome shotgun (WGS) entry which is preliminary data.</text>
</comment>
<dbReference type="GO" id="GO:0005886">
    <property type="term" value="C:plasma membrane"/>
    <property type="evidence" value="ECO:0007669"/>
    <property type="project" value="UniProtKB-SubCell"/>
</dbReference>
<dbReference type="AlphaFoldDB" id="A0A546XB06"/>
<dbReference type="InterPro" id="IPR032818">
    <property type="entry name" value="DedA-like"/>
</dbReference>
<keyword evidence="5 7" id="KW-1133">Transmembrane helix</keyword>
<evidence type="ECO:0000256" key="6">
    <source>
        <dbReference type="ARBA" id="ARBA00023136"/>
    </source>
</evidence>
<evidence type="ECO:0000256" key="7">
    <source>
        <dbReference type="RuleBase" id="RU367016"/>
    </source>
</evidence>
<evidence type="ECO:0000313" key="9">
    <source>
        <dbReference type="EMBL" id="TRA97900.1"/>
    </source>
</evidence>
<feature type="transmembrane region" description="Helical" evidence="7">
    <location>
        <begin position="178"/>
        <end position="201"/>
    </location>
</feature>
<evidence type="ECO:0000256" key="3">
    <source>
        <dbReference type="ARBA" id="ARBA00022475"/>
    </source>
</evidence>
<protein>
    <submittedName>
        <fullName evidence="9">DedA family protein</fullName>
    </submittedName>
</protein>
<keyword evidence="6 7" id="KW-0472">Membrane</keyword>
<keyword evidence="3 7" id="KW-1003">Cell membrane</keyword>
<evidence type="ECO:0000259" key="8">
    <source>
        <dbReference type="Pfam" id="PF09335"/>
    </source>
</evidence>
<keyword evidence="4 7" id="KW-0812">Transmembrane</keyword>
<dbReference type="Proteomes" id="UP000315434">
    <property type="component" value="Unassembled WGS sequence"/>
</dbReference>
<proteinExistence type="inferred from homology"/>
<dbReference type="InterPro" id="IPR032816">
    <property type="entry name" value="VTT_dom"/>
</dbReference>
<evidence type="ECO:0000256" key="4">
    <source>
        <dbReference type="ARBA" id="ARBA00022692"/>
    </source>
</evidence>
<evidence type="ECO:0000313" key="10">
    <source>
        <dbReference type="Proteomes" id="UP000315434"/>
    </source>
</evidence>
<organism evidence="9 10">
    <name type="scientific">Rhizobium rhizogenes</name>
    <name type="common">Agrobacterium rhizogenes</name>
    <dbReference type="NCBI Taxonomy" id="359"/>
    <lineage>
        <taxon>Bacteria</taxon>
        <taxon>Pseudomonadati</taxon>
        <taxon>Pseudomonadota</taxon>
        <taxon>Alphaproteobacteria</taxon>
        <taxon>Hyphomicrobiales</taxon>
        <taxon>Rhizobiaceae</taxon>
        <taxon>Rhizobium/Agrobacterium group</taxon>
        <taxon>Rhizobium</taxon>
    </lineage>
</organism>
<comment type="similarity">
    <text evidence="2 7">Belongs to the DedA family.</text>
</comment>
<dbReference type="PANTHER" id="PTHR30353">
    <property type="entry name" value="INNER MEMBRANE PROTEIN DEDA-RELATED"/>
    <property type="match status" value="1"/>
</dbReference>
<feature type="transmembrane region" description="Helical" evidence="7">
    <location>
        <begin position="20"/>
        <end position="48"/>
    </location>
</feature>
<dbReference type="PANTHER" id="PTHR30353:SF15">
    <property type="entry name" value="INNER MEMBRANE PROTEIN YABI"/>
    <property type="match status" value="1"/>
</dbReference>
<dbReference type="OrthoDB" id="9801622at2"/>
<evidence type="ECO:0000256" key="5">
    <source>
        <dbReference type="ARBA" id="ARBA00022989"/>
    </source>
</evidence>
<accession>A0A546XB06</accession>
<comment type="subcellular location">
    <subcellularLocation>
        <location evidence="1 7">Cell membrane</location>
        <topology evidence="1 7">Multi-pass membrane protein</topology>
    </subcellularLocation>
</comment>
<gene>
    <name evidence="9" type="ORF">EXN68_22430</name>
</gene>